<proteinExistence type="predicted"/>
<dbReference type="CTD" id="8240067"/>
<dbReference type="RefSeq" id="XP_002425282.1">
    <property type="nucleotide sequence ID" value="XM_002425237.1"/>
</dbReference>
<organism>
    <name type="scientific">Pediculus humanus subsp. corporis</name>
    <name type="common">Body louse</name>
    <dbReference type="NCBI Taxonomy" id="121224"/>
    <lineage>
        <taxon>Eukaryota</taxon>
        <taxon>Metazoa</taxon>
        <taxon>Ecdysozoa</taxon>
        <taxon>Arthropoda</taxon>
        <taxon>Hexapoda</taxon>
        <taxon>Insecta</taxon>
        <taxon>Pterygota</taxon>
        <taxon>Neoptera</taxon>
        <taxon>Paraneoptera</taxon>
        <taxon>Psocodea</taxon>
        <taxon>Troctomorpha</taxon>
        <taxon>Phthiraptera</taxon>
        <taxon>Anoplura</taxon>
        <taxon>Pediculidae</taxon>
        <taxon>Pediculus</taxon>
    </lineage>
</organism>
<dbReference type="VEuPathDB" id="VectorBase:PHUM189900"/>
<dbReference type="AlphaFoldDB" id="E0VGN8"/>
<feature type="region of interest" description="Disordered" evidence="1">
    <location>
        <begin position="449"/>
        <end position="480"/>
    </location>
</feature>
<dbReference type="GeneID" id="8240067"/>
<evidence type="ECO:0000313" key="4">
    <source>
        <dbReference type="Proteomes" id="UP000009046"/>
    </source>
</evidence>
<evidence type="ECO:0000313" key="2">
    <source>
        <dbReference type="EMBL" id="EEB12544.1"/>
    </source>
</evidence>
<feature type="compositionally biased region" description="Basic and acidic residues" evidence="1">
    <location>
        <begin position="555"/>
        <end position="565"/>
    </location>
</feature>
<dbReference type="EMBL" id="DS235150">
    <property type="protein sequence ID" value="EEB12544.1"/>
    <property type="molecule type" value="Genomic_DNA"/>
</dbReference>
<feature type="region of interest" description="Disordered" evidence="1">
    <location>
        <begin position="68"/>
        <end position="93"/>
    </location>
</feature>
<dbReference type="EnsemblMetazoa" id="PHUM189900-RA">
    <property type="protein sequence ID" value="PHUM189900-PA"/>
    <property type="gene ID" value="PHUM189900"/>
</dbReference>
<dbReference type="HOGENOM" id="CLU_472004_0_0_1"/>
<dbReference type="InParanoid" id="E0VGN8"/>
<dbReference type="EMBL" id="AAZO01002204">
    <property type="status" value="NOT_ANNOTATED_CDS"/>
    <property type="molecule type" value="Genomic_DNA"/>
</dbReference>
<dbReference type="Proteomes" id="UP000009046">
    <property type="component" value="Unassembled WGS sequence"/>
</dbReference>
<dbReference type="KEGG" id="phu:Phum_PHUM189900"/>
<feature type="region of interest" description="Disordered" evidence="1">
    <location>
        <begin position="511"/>
        <end position="567"/>
    </location>
</feature>
<keyword evidence="4" id="KW-1185">Reference proteome</keyword>
<feature type="region of interest" description="Disordered" evidence="1">
    <location>
        <begin position="153"/>
        <end position="207"/>
    </location>
</feature>
<dbReference type="OrthoDB" id="6629675at2759"/>
<evidence type="ECO:0000256" key="1">
    <source>
        <dbReference type="SAM" id="MobiDB-lite"/>
    </source>
</evidence>
<accession>E0VGN8</accession>
<name>E0VGN8_PEDHC</name>
<reference evidence="2" key="1">
    <citation type="submission" date="2007-04" db="EMBL/GenBank/DDBJ databases">
        <title>Annotation of Pediculus humanus corporis strain USDA.</title>
        <authorList>
            <person name="Kirkness E."/>
            <person name="Hannick L."/>
            <person name="Hass B."/>
            <person name="Bruggner R."/>
            <person name="Lawson D."/>
            <person name="Bidwell S."/>
            <person name="Joardar V."/>
            <person name="Caler E."/>
            <person name="Walenz B."/>
            <person name="Inman J."/>
            <person name="Schobel S."/>
            <person name="Galinsky K."/>
            <person name="Amedeo P."/>
            <person name="Strausberg R."/>
        </authorList>
    </citation>
    <scope>NUCLEOTIDE SEQUENCE</scope>
    <source>
        <strain evidence="2">USDA</strain>
    </source>
</reference>
<reference evidence="3" key="3">
    <citation type="submission" date="2021-02" db="UniProtKB">
        <authorList>
            <consortium name="EnsemblMetazoa"/>
        </authorList>
    </citation>
    <scope>IDENTIFICATION</scope>
    <source>
        <strain evidence="3">USDA</strain>
    </source>
</reference>
<feature type="compositionally biased region" description="Pro residues" evidence="1">
    <location>
        <begin position="518"/>
        <end position="531"/>
    </location>
</feature>
<evidence type="ECO:0000313" key="3">
    <source>
        <dbReference type="EnsemblMetazoa" id="PHUM189900-PA"/>
    </source>
</evidence>
<reference evidence="2" key="2">
    <citation type="submission" date="2007-04" db="EMBL/GenBank/DDBJ databases">
        <title>The genome of the human body louse.</title>
        <authorList>
            <consortium name="The Human Body Louse Genome Consortium"/>
            <person name="Kirkness E."/>
            <person name="Walenz B."/>
            <person name="Hass B."/>
            <person name="Bruggner R."/>
            <person name="Strausberg R."/>
        </authorList>
    </citation>
    <scope>NUCLEOTIDE SEQUENCE</scope>
    <source>
        <strain evidence="2">USDA</strain>
    </source>
</reference>
<gene>
    <name evidence="3" type="primary">8240067</name>
    <name evidence="2" type="ORF">Phum_PHUM189900</name>
</gene>
<feature type="compositionally biased region" description="Basic and acidic residues" evidence="1">
    <location>
        <begin position="154"/>
        <end position="163"/>
    </location>
</feature>
<feature type="compositionally biased region" description="Basic and acidic residues" evidence="1">
    <location>
        <begin position="174"/>
        <end position="202"/>
    </location>
</feature>
<feature type="compositionally biased region" description="Basic and acidic residues" evidence="1">
    <location>
        <begin position="77"/>
        <end position="87"/>
    </location>
</feature>
<sequence>MEVMYESSWNDVVDWKTDNNKKLYTNYTDWLQDSSDGSNADSDGSTMIDRGTVSYYQSYPSHYYYYSSSSSSFKNGNESRRGDERVIRTNYGKTLGKEGMKKIGYARRTTNDKTTIKTKQKANKDDDNDDDDDDDSCVDDILLYGKKKLIARNGGHDLERKELPPPPPPPPPRKIKDDTECEHSENNNNNNKKEMEKWKECKNSTQKPTIKYSKSMRSLKDFPMENGENRINLKHSKSMRSLKNKDGHGKNPTSEKFSTNTIRKLLKIPEIIKTSSGNVKDEDKNPVHTVRGKSSLLKGFENPGGLFTDEILTDVRLSKLLVNSKPFPMASQTRAANVLKSTDEYDNRTNGIIQIPKIKTYGNVDADVVDEYDDDVTINKSTERDINKRLMDFYNKNDREEKSIFKTLTLRLKKKMNSKGDKSTNSIIECKKSDEYVRAGLYTKQTAKSSERQNCYVRDNDNDDNNVPSNESLPKDSDFTIPRPKLIVPVHTYGIRKRRTGNMMYSIRTRSDDTNLISPPPPPTTSPPSPPSSGDVKKTHHTSCPGGGGGGEGEGGEKGGLEMRCRSSKKFKNLTLNF</sequence>
<protein>
    <submittedName>
        <fullName evidence="2 3">Uncharacterized protein</fullName>
    </submittedName>
</protein>
<feature type="region of interest" description="Disordered" evidence="1">
    <location>
        <begin position="115"/>
        <end position="134"/>
    </location>
</feature>